<dbReference type="EMBL" id="JAGYPM010000001">
    <property type="protein sequence ID" value="MBS4189776.1"/>
    <property type="molecule type" value="Genomic_DNA"/>
</dbReference>
<feature type="region of interest" description="Disordered" evidence="1">
    <location>
        <begin position="53"/>
        <end position="73"/>
    </location>
</feature>
<proteinExistence type="predicted"/>
<evidence type="ECO:0000313" key="3">
    <source>
        <dbReference type="Proteomes" id="UP000681027"/>
    </source>
</evidence>
<evidence type="ECO:0000313" key="2">
    <source>
        <dbReference type="EMBL" id="MBS4189776.1"/>
    </source>
</evidence>
<name>A0ABS5NPN2_9BACI</name>
<evidence type="ECO:0000256" key="1">
    <source>
        <dbReference type="SAM" id="MobiDB-lite"/>
    </source>
</evidence>
<accession>A0ABS5NPN2</accession>
<organism evidence="2 3">
    <name type="scientific">Cytobacillus citreus</name>
    <dbReference type="NCBI Taxonomy" id="2833586"/>
    <lineage>
        <taxon>Bacteria</taxon>
        <taxon>Bacillati</taxon>
        <taxon>Bacillota</taxon>
        <taxon>Bacilli</taxon>
        <taxon>Bacillales</taxon>
        <taxon>Bacillaceae</taxon>
        <taxon>Cytobacillus</taxon>
    </lineage>
</organism>
<protein>
    <recommendedName>
        <fullName evidence="4">Transposase</fullName>
    </recommendedName>
</protein>
<evidence type="ECO:0008006" key="4">
    <source>
        <dbReference type="Google" id="ProtNLM"/>
    </source>
</evidence>
<sequence>MTSSMPSYVLTLTLEIRHYEAHILEKRFEIARKIYNACLAEADKRLRVMQESKDYQKARKLPSSTPSERKLRSTTFRQLHKRFKLEEYALHTYVKSMQTRFKHLIHSHTAQKLTSRAFHTVKKKQID</sequence>
<keyword evidence="3" id="KW-1185">Reference proteome</keyword>
<comment type="caution">
    <text evidence="2">The sequence shown here is derived from an EMBL/GenBank/DDBJ whole genome shotgun (WGS) entry which is preliminary data.</text>
</comment>
<reference evidence="2 3" key="1">
    <citation type="submission" date="2021-05" db="EMBL/GenBank/DDBJ databases">
        <title>Novel Bacillus species.</title>
        <authorList>
            <person name="Liu G."/>
        </authorList>
    </citation>
    <scope>NUCLEOTIDE SEQUENCE [LARGE SCALE GENOMIC DNA]</scope>
    <source>
        <strain evidence="2 3">FJAT-49705</strain>
    </source>
</reference>
<gene>
    <name evidence="2" type="ORF">KHA94_06080</name>
</gene>
<dbReference type="RefSeq" id="WP_213101175.1">
    <property type="nucleotide sequence ID" value="NZ_JAGYPM010000001.1"/>
</dbReference>
<dbReference type="Proteomes" id="UP000681027">
    <property type="component" value="Unassembled WGS sequence"/>
</dbReference>